<dbReference type="SUPFAM" id="SSF56784">
    <property type="entry name" value="HAD-like"/>
    <property type="match status" value="1"/>
</dbReference>
<dbReference type="InterPro" id="IPR023214">
    <property type="entry name" value="HAD_sf"/>
</dbReference>
<keyword evidence="3" id="KW-0460">Magnesium</keyword>
<evidence type="ECO:0000256" key="3">
    <source>
        <dbReference type="ARBA" id="ARBA00022842"/>
    </source>
</evidence>
<dbReference type="SFLD" id="SFLDG01129">
    <property type="entry name" value="C1.5:_HAD__Beta-PGM__Phosphata"/>
    <property type="match status" value="1"/>
</dbReference>
<dbReference type="Gene3D" id="1.10.150.520">
    <property type="match status" value="1"/>
</dbReference>
<dbReference type="OrthoDB" id="3680851at2"/>
<dbReference type="GO" id="GO:0016787">
    <property type="term" value="F:hydrolase activity"/>
    <property type="evidence" value="ECO:0007669"/>
    <property type="project" value="UniProtKB-KW"/>
</dbReference>
<dbReference type="Proteomes" id="UP000053429">
    <property type="component" value="Unassembled WGS sequence"/>
</dbReference>
<dbReference type="STRING" id="661399.AQJ67_32805"/>
<dbReference type="EMBL" id="LMWY01000043">
    <property type="protein sequence ID" value="KUN96947.1"/>
    <property type="molecule type" value="Genomic_DNA"/>
</dbReference>
<reference evidence="4 5" key="1">
    <citation type="submission" date="2015-10" db="EMBL/GenBank/DDBJ databases">
        <title>Draft genome sequence of Streptomyces caeruleatus NRRL B-24802, type strain for the species Streptomyces caeruleatus.</title>
        <authorList>
            <person name="Ruckert C."/>
            <person name="Winkler A."/>
            <person name="Kalinowski J."/>
            <person name="Kampfer P."/>
            <person name="Glaeser S."/>
        </authorList>
    </citation>
    <scope>NUCLEOTIDE SEQUENCE [LARGE SCALE GENOMIC DNA]</scope>
    <source>
        <strain evidence="4 5">NRRL B-24802</strain>
    </source>
</reference>
<name>A0A101TR34_9ACTN</name>
<dbReference type="AlphaFoldDB" id="A0A101TR34"/>
<evidence type="ECO:0000256" key="1">
    <source>
        <dbReference type="ARBA" id="ARBA00001946"/>
    </source>
</evidence>
<dbReference type="RefSeq" id="WP_062722982.1">
    <property type="nucleotide sequence ID" value="NZ_KQ948935.1"/>
</dbReference>
<sequence>MALLLLDLDNTLVDRDAAFRDAAADFLAEHGLPASDLGWVTATDAGGYTPRPELAAAMTGRYGRAVPDTAIRCLLDTGVADRVVLAHSTRRALERARAAGWTCVVVTNGRVVQQEAKIRTTGLDRLVQGWVVSEAVGRKKPEPEIFQAAAATVDVPLTGAWVIGDSPHADIAGADALGLRSVWVTNGRDWTEGSYRPTHAAHDVASAIRHAVAAPR</sequence>
<accession>A0A101TR34</accession>
<protein>
    <submittedName>
        <fullName evidence="4">Hydrolase</fullName>
    </submittedName>
</protein>
<dbReference type="InterPro" id="IPR006439">
    <property type="entry name" value="HAD-SF_hydro_IA"/>
</dbReference>
<dbReference type="PANTHER" id="PTHR46470">
    <property type="entry name" value="N-ACYLNEURAMINATE-9-PHOSPHATASE"/>
    <property type="match status" value="1"/>
</dbReference>
<evidence type="ECO:0000313" key="5">
    <source>
        <dbReference type="Proteomes" id="UP000053429"/>
    </source>
</evidence>
<dbReference type="InterPro" id="IPR051400">
    <property type="entry name" value="HAD-like_hydrolase"/>
</dbReference>
<keyword evidence="2 4" id="KW-0378">Hydrolase</keyword>
<gene>
    <name evidence="4" type="ORF">AQJ67_32805</name>
</gene>
<dbReference type="InterPro" id="IPR036412">
    <property type="entry name" value="HAD-like_sf"/>
</dbReference>
<organism evidence="4 5">
    <name type="scientific">Streptomyces caeruleatus</name>
    <dbReference type="NCBI Taxonomy" id="661399"/>
    <lineage>
        <taxon>Bacteria</taxon>
        <taxon>Bacillati</taxon>
        <taxon>Actinomycetota</taxon>
        <taxon>Actinomycetes</taxon>
        <taxon>Kitasatosporales</taxon>
        <taxon>Streptomycetaceae</taxon>
        <taxon>Streptomyces</taxon>
    </lineage>
</organism>
<comment type="cofactor">
    <cofactor evidence="1">
        <name>Mg(2+)</name>
        <dbReference type="ChEBI" id="CHEBI:18420"/>
    </cofactor>
</comment>
<dbReference type="Gene3D" id="3.40.50.1000">
    <property type="entry name" value="HAD superfamily/HAD-like"/>
    <property type="match status" value="1"/>
</dbReference>
<comment type="caution">
    <text evidence="4">The sequence shown here is derived from an EMBL/GenBank/DDBJ whole genome shotgun (WGS) entry which is preliminary data.</text>
</comment>
<proteinExistence type="predicted"/>
<keyword evidence="5" id="KW-1185">Reference proteome</keyword>
<dbReference type="NCBIfam" id="TIGR01549">
    <property type="entry name" value="HAD-SF-IA-v1"/>
    <property type="match status" value="1"/>
</dbReference>
<dbReference type="GO" id="GO:0044281">
    <property type="term" value="P:small molecule metabolic process"/>
    <property type="evidence" value="ECO:0007669"/>
    <property type="project" value="UniProtKB-ARBA"/>
</dbReference>
<dbReference type="SFLD" id="SFLDS00003">
    <property type="entry name" value="Haloacid_Dehalogenase"/>
    <property type="match status" value="1"/>
</dbReference>
<evidence type="ECO:0000256" key="2">
    <source>
        <dbReference type="ARBA" id="ARBA00022801"/>
    </source>
</evidence>
<dbReference type="Pfam" id="PF00702">
    <property type="entry name" value="Hydrolase"/>
    <property type="match status" value="1"/>
</dbReference>
<evidence type="ECO:0000313" key="4">
    <source>
        <dbReference type="EMBL" id="KUN96947.1"/>
    </source>
</evidence>